<keyword evidence="3" id="KW-1185">Reference proteome</keyword>
<reference evidence="2 3" key="1">
    <citation type="submission" date="2018-10" db="EMBL/GenBank/DDBJ databases">
        <title>Phylogenomics of Brevibacillus.</title>
        <authorList>
            <person name="Dunlap C."/>
        </authorList>
    </citation>
    <scope>NUCLEOTIDE SEQUENCE [LARGE SCALE GENOMIC DNA]</scope>
    <source>
        <strain evidence="2 3">JCM 15774</strain>
    </source>
</reference>
<sequence length="557" mass="63041">MLLNRRIQIIHSYVPIGLLVWLLFWFIPYYDQTERIILFAVFVVVPLTLYRVIESAKQKPLFLLNLLVSQIPIGAMALAVSFLLSPGIVAGFLSIPWGFATVWIAVTGVLLFSKRSANLAEISKGIGFLYISIGGIWVVAHQFGLPLLGFQGHIMLLTVNHFHYAGFVAPILFGFLHDSQWKSSLSRIMVVLGGIAPILIALGITYSPLLEWLSVVVFTLSLLLYSVLVFFSIIPKATGWTKGLHLLASSVIWMTMALAVTYGFGEWTGQPTLSISTMIFFHGWGNAVLFSFIGVLAWHATLMDRETSRIPFSLIQGKGKIGADVFTNLAVLDPAPKHKPTGLVDDMQTYRSERFNPDRIDEEIIRFYEHTDEYELHLSPNWSSGFKWPARVYKLMSQWLEQMNFPLEAETSELQVKSVILPIQDERDGRKQVRAWVRTYIPSRTAIYAALYSTHVSEDTRYMNIAFPLPYSQMTSILQLQDAADTLVLTSWPSEGVPGDQGVYLVINQKAIRLPINETITVWKDPESPKGEIEARHDMWLFGVKFLTLDYRIFKRS</sequence>
<keyword evidence="1" id="KW-0472">Membrane</keyword>
<keyword evidence="1" id="KW-1133">Transmembrane helix</keyword>
<feature type="transmembrane region" description="Helical" evidence="1">
    <location>
        <begin position="154"/>
        <end position="176"/>
    </location>
</feature>
<feature type="transmembrane region" description="Helical" evidence="1">
    <location>
        <begin position="188"/>
        <end position="206"/>
    </location>
</feature>
<feature type="transmembrane region" description="Helical" evidence="1">
    <location>
        <begin position="125"/>
        <end position="148"/>
    </location>
</feature>
<feature type="transmembrane region" description="Helical" evidence="1">
    <location>
        <begin position="284"/>
        <end position="302"/>
    </location>
</feature>
<feature type="transmembrane region" description="Helical" evidence="1">
    <location>
        <begin position="36"/>
        <end position="53"/>
    </location>
</feature>
<feature type="transmembrane region" description="Helical" evidence="1">
    <location>
        <begin position="12"/>
        <end position="30"/>
    </location>
</feature>
<organism evidence="2 3">
    <name type="scientific">Brevibacillus nitrificans</name>
    <dbReference type="NCBI Taxonomy" id="651560"/>
    <lineage>
        <taxon>Bacteria</taxon>
        <taxon>Bacillati</taxon>
        <taxon>Bacillota</taxon>
        <taxon>Bacilli</taxon>
        <taxon>Bacillales</taxon>
        <taxon>Paenibacillaceae</taxon>
        <taxon>Brevibacillus</taxon>
    </lineage>
</organism>
<feature type="transmembrane region" description="Helical" evidence="1">
    <location>
        <begin position="246"/>
        <end position="264"/>
    </location>
</feature>
<feature type="transmembrane region" description="Helical" evidence="1">
    <location>
        <begin position="212"/>
        <end position="234"/>
    </location>
</feature>
<evidence type="ECO:0008006" key="4">
    <source>
        <dbReference type="Google" id="ProtNLM"/>
    </source>
</evidence>
<gene>
    <name evidence="2" type="ORF">EDM59_23825</name>
</gene>
<accession>A0A3M8CYS7</accession>
<dbReference type="Pfam" id="PF14158">
    <property type="entry name" value="YndJ"/>
    <property type="match status" value="1"/>
</dbReference>
<keyword evidence="1" id="KW-0812">Transmembrane</keyword>
<dbReference type="Proteomes" id="UP000269573">
    <property type="component" value="Unassembled WGS sequence"/>
</dbReference>
<proteinExistence type="predicted"/>
<feature type="transmembrane region" description="Helical" evidence="1">
    <location>
        <begin position="62"/>
        <end position="84"/>
    </location>
</feature>
<name>A0A3M8CYS7_9BACL</name>
<dbReference type="EMBL" id="RHHU01000017">
    <property type="protein sequence ID" value="RNB80377.1"/>
    <property type="molecule type" value="Genomic_DNA"/>
</dbReference>
<dbReference type="AlphaFoldDB" id="A0A3M8CYS7"/>
<protein>
    <recommendedName>
        <fullName evidence="4">YndJ family transporter</fullName>
    </recommendedName>
</protein>
<evidence type="ECO:0000256" key="1">
    <source>
        <dbReference type="SAM" id="Phobius"/>
    </source>
</evidence>
<evidence type="ECO:0000313" key="2">
    <source>
        <dbReference type="EMBL" id="RNB80377.1"/>
    </source>
</evidence>
<feature type="transmembrane region" description="Helical" evidence="1">
    <location>
        <begin position="90"/>
        <end position="113"/>
    </location>
</feature>
<comment type="caution">
    <text evidence="2">The sequence shown here is derived from an EMBL/GenBank/DDBJ whole genome shotgun (WGS) entry which is preliminary data.</text>
</comment>
<dbReference type="InterPro" id="IPR025450">
    <property type="entry name" value="YndJ-like"/>
</dbReference>
<evidence type="ECO:0000313" key="3">
    <source>
        <dbReference type="Proteomes" id="UP000269573"/>
    </source>
</evidence>